<dbReference type="EMBL" id="CP023322">
    <property type="protein sequence ID" value="ATY58842.1"/>
    <property type="molecule type" value="Genomic_DNA"/>
</dbReference>
<name>A0A2H4S6Y9_CORMI</name>
<sequence length="157" mass="17085">MDLREQGGGYGIGSSVVSESSCNADKTKKKLTHLVTGQKSSSQTAIGEAVCIENLLPPLLPSSLLQTARRDRVPLPIPHRSCLGSFGRTKGRGNGHAKRFRHMAMAHLEQAGRASNLRRGQKREMPVSIHRYLVLLRAAVVRAVHGRGGTLSWSEIL</sequence>
<gene>
    <name evidence="1" type="ORF">A9K55_002861</name>
</gene>
<dbReference type="VEuPathDB" id="FungiDB:A9K55_002861"/>
<protein>
    <submittedName>
        <fullName evidence="1">Uncharacterized protein</fullName>
    </submittedName>
</protein>
<proteinExistence type="predicted"/>
<evidence type="ECO:0000313" key="1">
    <source>
        <dbReference type="EMBL" id="ATY58842.1"/>
    </source>
</evidence>
<dbReference type="AlphaFoldDB" id="A0A2H4S6Y9"/>
<accession>A0A2H4S6Y9</accession>
<reference evidence="1 2" key="1">
    <citation type="journal article" date="2017" name="BMC Genomics">
        <title>Chromosome level assembly and secondary metabolite potential of the parasitic fungus Cordyceps militaris.</title>
        <authorList>
            <person name="Kramer G.J."/>
            <person name="Nodwell J.R."/>
        </authorList>
    </citation>
    <scope>NUCLEOTIDE SEQUENCE [LARGE SCALE GENOMIC DNA]</scope>
    <source>
        <strain evidence="1 2">ATCC 34164</strain>
    </source>
</reference>
<evidence type="ECO:0000313" key="2">
    <source>
        <dbReference type="Proteomes" id="UP000323067"/>
    </source>
</evidence>
<dbReference type="Proteomes" id="UP000323067">
    <property type="component" value="Chromosome iv"/>
</dbReference>
<organism evidence="1 2">
    <name type="scientific">Cordyceps militaris</name>
    <name type="common">Caterpillar fungus</name>
    <name type="synonym">Clavaria militaris</name>
    <dbReference type="NCBI Taxonomy" id="73501"/>
    <lineage>
        <taxon>Eukaryota</taxon>
        <taxon>Fungi</taxon>
        <taxon>Dikarya</taxon>
        <taxon>Ascomycota</taxon>
        <taxon>Pezizomycotina</taxon>
        <taxon>Sordariomycetes</taxon>
        <taxon>Hypocreomycetidae</taxon>
        <taxon>Hypocreales</taxon>
        <taxon>Cordycipitaceae</taxon>
        <taxon>Cordyceps</taxon>
    </lineage>
</organism>